<evidence type="ECO:0000313" key="4">
    <source>
        <dbReference type="EMBL" id="CAB3240187.1"/>
    </source>
</evidence>
<accession>A0A8S1A5B1</accession>
<gene>
    <name evidence="3" type="ORF">APLA_LOCUS7870</name>
    <name evidence="4" type="ORF">APLA_LOCUS8897</name>
</gene>
<comment type="caution">
    <text evidence="3">The sequence shown here is derived from an EMBL/GenBank/DDBJ whole genome shotgun (WGS) entry which is preliminary data.</text>
</comment>
<dbReference type="Proteomes" id="UP000494256">
    <property type="component" value="Unassembled WGS sequence"/>
</dbReference>
<evidence type="ECO:0000313" key="3">
    <source>
        <dbReference type="EMBL" id="CAB3239648.1"/>
    </source>
</evidence>
<name>A0A8S1A5B1_ARCPL</name>
<feature type="region of interest" description="Disordered" evidence="1">
    <location>
        <begin position="198"/>
        <end position="231"/>
    </location>
</feature>
<keyword evidence="2" id="KW-0732">Signal</keyword>
<evidence type="ECO:0000256" key="1">
    <source>
        <dbReference type="SAM" id="MobiDB-lite"/>
    </source>
</evidence>
<dbReference type="EMBL" id="CADEBC010000503">
    <property type="protein sequence ID" value="CAB3239648.1"/>
    <property type="molecule type" value="Genomic_DNA"/>
</dbReference>
<dbReference type="OrthoDB" id="7486875at2759"/>
<dbReference type="AlphaFoldDB" id="A0A8S1A5B1"/>
<dbReference type="Proteomes" id="UP000494106">
    <property type="component" value="Unassembled WGS sequence"/>
</dbReference>
<feature type="chain" id="PRO_5036434311" description="Fibroin heavy chain-like" evidence="2">
    <location>
        <begin position="18"/>
        <end position="245"/>
    </location>
</feature>
<organism evidence="3 5">
    <name type="scientific">Arctia plantaginis</name>
    <name type="common">Wood tiger moth</name>
    <name type="synonym">Phalaena plantaginis</name>
    <dbReference type="NCBI Taxonomy" id="874455"/>
    <lineage>
        <taxon>Eukaryota</taxon>
        <taxon>Metazoa</taxon>
        <taxon>Ecdysozoa</taxon>
        <taxon>Arthropoda</taxon>
        <taxon>Hexapoda</taxon>
        <taxon>Insecta</taxon>
        <taxon>Pterygota</taxon>
        <taxon>Neoptera</taxon>
        <taxon>Endopterygota</taxon>
        <taxon>Lepidoptera</taxon>
        <taxon>Glossata</taxon>
        <taxon>Ditrysia</taxon>
        <taxon>Noctuoidea</taxon>
        <taxon>Erebidae</taxon>
        <taxon>Arctiinae</taxon>
        <taxon>Arctia</taxon>
    </lineage>
</organism>
<dbReference type="EMBL" id="CADEBD010000309">
    <property type="protein sequence ID" value="CAB3240187.1"/>
    <property type="molecule type" value="Genomic_DNA"/>
</dbReference>
<keyword evidence="5" id="KW-1185">Reference proteome</keyword>
<evidence type="ECO:0000313" key="5">
    <source>
        <dbReference type="Proteomes" id="UP000494106"/>
    </source>
</evidence>
<sequence>MASKIVVFACLFAACNAVPIWYNDVLPGTIVRVGRAPSISYGFGSGFSSNVGGLSQSTGIGASFNSGDGVAYGSGIGSSNGGFSRGVGIASSGNSYPVYQAYPSYNSPRTSYGNAVASSQNFGGYNSAVSSANAAGGQALSSAQNLRGLGYESAISSANNGFGSASSAASHNGFGNSNSISSARIAGLGYNSQAVSASEQHGPYRASSAQTVQQRGHALQHSGATSINGPGIQAAHSHAVQTGFY</sequence>
<reference evidence="5 6" key="1">
    <citation type="submission" date="2020-04" db="EMBL/GenBank/DDBJ databases">
        <authorList>
            <person name="Wallbank WR R."/>
            <person name="Pardo Diaz C."/>
            <person name="Kozak K."/>
            <person name="Martin S."/>
            <person name="Jiggins C."/>
            <person name="Moest M."/>
            <person name="Warren A I."/>
            <person name="Byers J.R.P. K."/>
            <person name="Montejo-Kovacevich G."/>
            <person name="Yen C E."/>
        </authorList>
    </citation>
    <scope>NUCLEOTIDE SEQUENCE [LARGE SCALE GENOMIC DNA]</scope>
</reference>
<proteinExistence type="predicted"/>
<evidence type="ECO:0008006" key="7">
    <source>
        <dbReference type="Google" id="ProtNLM"/>
    </source>
</evidence>
<feature type="signal peptide" evidence="2">
    <location>
        <begin position="1"/>
        <end position="17"/>
    </location>
</feature>
<evidence type="ECO:0000313" key="6">
    <source>
        <dbReference type="Proteomes" id="UP000494256"/>
    </source>
</evidence>
<dbReference type="PROSITE" id="PS51257">
    <property type="entry name" value="PROKAR_LIPOPROTEIN"/>
    <property type="match status" value="1"/>
</dbReference>
<evidence type="ECO:0000256" key="2">
    <source>
        <dbReference type="SAM" id="SignalP"/>
    </source>
</evidence>
<protein>
    <recommendedName>
        <fullName evidence="7">Fibroin heavy chain-like</fullName>
    </recommendedName>
</protein>